<dbReference type="InParanoid" id="A0A7L4YSG6"/>
<evidence type="ECO:0000313" key="3">
    <source>
        <dbReference type="Proteomes" id="UP000463857"/>
    </source>
</evidence>
<organism evidence="2 3">
    <name type="scientific">Epidermidibacterium keratini</name>
    <dbReference type="NCBI Taxonomy" id="1891644"/>
    <lineage>
        <taxon>Bacteria</taxon>
        <taxon>Bacillati</taxon>
        <taxon>Actinomycetota</taxon>
        <taxon>Actinomycetes</taxon>
        <taxon>Sporichthyales</taxon>
        <taxon>Sporichthyaceae</taxon>
        <taxon>Epidermidibacterium</taxon>
    </lineage>
</organism>
<dbReference type="Proteomes" id="UP000463857">
    <property type="component" value="Chromosome"/>
</dbReference>
<dbReference type="EMBL" id="CP047156">
    <property type="protein sequence ID" value="QHC02175.1"/>
    <property type="molecule type" value="Genomic_DNA"/>
</dbReference>
<proteinExistence type="predicted"/>
<protein>
    <submittedName>
        <fullName evidence="2">GlcNAc-PI de-N-acetylase</fullName>
    </submittedName>
</protein>
<dbReference type="GO" id="GO:0016137">
    <property type="term" value="P:glycoside metabolic process"/>
    <property type="evidence" value="ECO:0007669"/>
    <property type="project" value="UniProtKB-ARBA"/>
</dbReference>
<sequence>MSVFDGVRRLLVAHAHPDDESLAGGSLLVQLARRGVEIVLVTAARGEQGEVVAGPLSHLAGSPELVTQREAELAQAAQTLGIARSYFLGTSPARADGLPERRYEDSGMRWIRDGLAGPAETASPQSFTSADPAEAVADLAALIAHEQPDLVLSYDSGGGYGHPDHIRMHEVARDAAAKTGVAFAVLVDDPQAQDAEWFEAPEAMPVVFDALRAHRTQLTVDEPYVVHSGGQRELLEARTGVRRLAR</sequence>
<evidence type="ECO:0000313" key="2">
    <source>
        <dbReference type="EMBL" id="QHC02175.1"/>
    </source>
</evidence>
<keyword evidence="3" id="KW-1185">Reference proteome</keyword>
<dbReference type="InterPro" id="IPR024078">
    <property type="entry name" value="LmbE-like_dom_sf"/>
</dbReference>
<dbReference type="InterPro" id="IPR003737">
    <property type="entry name" value="GlcNAc_PI_deacetylase-related"/>
</dbReference>
<reference evidence="2 3" key="1">
    <citation type="journal article" date="2018" name="Int. J. Syst. Evol. Microbiol.">
        <title>Epidermidibacterium keratini gen. nov., sp. nov., a member of the family Sporichthyaceae, isolated from keratin epidermis.</title>
        <authorList>
            <person name="Lee D.G."/>
            <person name="Trujillo M.E."/>
            <person name="Kang S."/>
            <person name="Nam J.J."/>
            <person name="Kim Y.J."/>
        </authorList>
    </citation>
    <scope>NUCLEOTIDE SEQUENCE [LARGE SCALE GENOMIC DNA]</scope>
    <source>
        <strain evidence="2 3">EPI-7</strain>
    </source>
</reference>
<dbReference type="SUPFAM" id="SSF102588">
    <property type="entry name" value="LmbE-like"/>
    <property type="match status" value="1"/>
</dbReference>
<dbReference type="PANTHER" id="PTHR12993:SF26">
    <property type="entry name" value="1D-MYO-INOSITOL 2-ACETAMIDO-2-DEOXY-ALPHA-D-GLUCOPYRANOSIDE DEACETYLASE"/>
    <property type="match status" value="1"/>
</dbReference>
<dbReference type="Pfam" id="PF02585">
    <property type="entry name" value="PIG-L"/>
    <property type="match status" value="1"/>
</dbReference>
<keyword evidence="1" id="KW-0862">Zinc</keyword>
<name>A0A7L4YSG6_9ACTN</name>
<dbReference type="Gene3D" id="3.40.50.10320">
    <property type="entry name" value="LmbE-like"/>
    <property type="match status" value="1"/>
</dbReference>
<dbReference type="KEGG" id="eke:EK0264_19150"/>
<gene>
    <name evidence="2" type="ORF">EK0264_19150</name>
</gene>
<dbReference type="PANTHER" id="PTHR12993">
    <property type="entry name" value="N-ACETYLGLUCOSAMINYL-PHOSPHATIDYLINOSITOL DE-N-ACETYLASE-RELATED"/>
    <property type="match status" value="1"/>
</dbReference>
<evidence type="ECO:0000256" key="1">
    <source>
        <dbReference type="ARBA" id="ARBA00022833"/>
    </source>
</evidence>
<accession>A0A7L4YSG6</accession>
<dbReference type="GO" id="GO:0016811">
    <property type="term" value="F:hydrolase activity, acting on carbon-nitrogen (but not peptide) bonds, in linear amides"/>
    <property type="evidence" value="ECO:0007669"/>
    <property type="project" value="TreeGrafter"/>
</dbReference>
<dbReference type="OrthoDB" id="158614at2"/>
<dbReference type="RefSeq" id="WP_159547299.1">
    <property type="nucleotide sequence ID" value="NZ_CP047156.1"/>
</dbReference>
<dbReference type="AlphaFoldDB" id="A0A7L4YSG6"/>